<keyword evidence="2" id="KW-0732">Signal</keyword>
<gene>
    <name evidence="3" type="ORF">LVIROSA_LOCUS30311</name>
</gene>
<comment type="caution">
    <text evidence="3">The sequence shown here is derived from an EMBL/GenBank/DDBJ whole genome shotgun (WGS) entry which is preliminary data.</text>
</comment>
<dbReference type="EMBL" id="CAKMRJ010005523">
    <property type="protein sequence ID" value="CAH1444485.1"/>
    <property type="molecule type" value="Genomic_DNA"/>
</dbReference>
<proteinExistence type="predicted"/>
<organism evidence="3 4">
    <name type="scientific">Lactuca virosa</name>
    <dbReference type="NCBI Taxonomy" id="75947"/>
    <lineage>
        <taxon>Eukaryota</taxon>
        <taxon>Viridiplantae</taxon>
        <taxon>Streptophyta</taxon>
        <taxon>Embryophyta</taxon>
        <taxon>Tracheophyta</taxon>
        <taxon>Spermatophyta</taxon>
        <taxon>Magnoliopsida</taxon>
        <taxon>eudicotyledons</taxon>
        <taxon>Gunneridae</taxon>
        <taxon>Pentapetalae</taxon>
        <taxon>asterids</taxon>
        <taxon>campanulids</taxon>
        <taxon>Asterales</taxon>
        <taxon>Asteraceae</taxon>
        <taxon>Cichorioideae</taxon>
        <taxon>Cichorieae</taxon>
        <taxon>Lactucinae</taxon>
        <taxon>Lactuca</taxon>
    </lineage>
</organism>
<evidence type="ECO:0000256" key="2">
    <source>
        <dbReference type="SAM" id="SignalP"/>
    </source>
</evidence>
<dbReference type="AlphaFoldDB" id="A0AAU9P357"/>
<feature type="chain" id="PRO_5043807090" evidence="2">
    <location>
        <begin position="17"/>
        <end position="206"/>
    </location>
</feature>
<sequence length="206" mass="22335">MASLFTYILTVGALKACNMSSTLIVINDTNAAFSDFISAKYQNRGLEAFVEFLKARLLRYALAGCTALFYYAYVASIKRGVIPSTSTTSPSSSNPPPPPPLPSNDEQPLYDPPMMPPSRAQPSTQDQQLPPVSPTVLVSATLPDTPLDYVKKGENLNQQHKDKVNEALYSPTDVDEEGCLDLSFLGDSVHVHVMPLPISIIFPTGS</sequence>
<dbReference type="Proteomes" id="UP001157418">
    <property type="component" value="Unassembled WGS sequence"/>
</dbReference>
<name>A0AAU9P357_9ASTR</name>
<keyword evidence="4" id="KW-1185">Reference proteome</keyword>
<evidence type="ECO:0000256" key="1">
    <source>
        <dbReference type="SAM" id="MobiDB-lite"/>
    </source>
</evidence>
<feature type="region of interest" description="Disordered" evidence="1">
    <location>
        <begin position="84"/>
        <end position="131"/>
    </location>
</feature>
<reference evidence="3 4" key="1">
    <citation type="submission" date="2022-01" db="EMBL/GenBank/DDBJ databases">
        <authorList>
            <person name="Xiong W."/>
            <person name="Schranz E."/>
        </authorList>
    </citation>
    <scope>NUCLEOTIDE SEQUENCE [LARGE SCALE GENOMIC DNA]</scope>
</reference>
<feature type="compositionally biased region" description="Pro residues" evidence="1">
    <location>
        <begin position="93"/>
        <end position="102"/>
    </location>
</feature>
<evidence type="ECO:0000313" key="4">
    <source>
        <dbReference type="Proteomes" id="UP001157418"/>
    </source>
</evidence>
<feature type="compositionally biased region" description="Polar residues" evidence="1">
    <location>
        <begin position="120"/>
        <end position="130"/>
    </location>
</feature>
<protein>
    <submittedName>
        <fullName evidence="3">Uncharacterized protein</fullName>
    </submittedName>
</protein>
<evidence type="ECO:0000313" key="3">
    <source>
        <dbReference type="EMBL" id="CAH1444485.1"/>
    </source>
</evidence>
<accession>A0AAU9P357</accession>
<feature type="signal peptide" evidence="2">
    <location>
        <begin position="1"/>
        <end position="16"/>
    </location>
</feature>